<dbReference type="AlphaFoldDB" id="A0A1B2ACF7"/>
<dbReference type="PATRIC" id="fig|692370.5.peg.1336"/>
<organism evidence="15 16">
    <name type="scientific">Tsuneonella dongtanensis</name>
    <dbReference type="NCBI Taxonomy" id="692370"/>
    <lineage>
        <taxon>Bacteria</taxon>
        <taxon>Pseudomonadati</taxon>
        <taxon>Pseudomonadota</taxon>
        <taxon>Alphaproteobacteria</taxon>
        <taxon>Sphingomonadales</taxon>
        <taxon>Erythrobacteraceae</taxon>
        <taxon>Tsuneonella</taxon>
    </lineage>
</organism>
<keyword evidence="3 10" id="KW-1134">Transmembrane beta strand</keyword>
<evidence type="ECO:0000313" key="15">
    <source>
        <dbReference type="EMBL" id="ANY19839.1"/>
    </source>
</evidence>
<name>A0A1B2ACF7_9SPHN</name>
<dbReference type="GO" id="GO:0009279">
    <property type="term" value="C:cell outer membrane"/>
    <property type="evidence" value="ECO:0007669"/>
    <property type="project" value="UniProtKB-SubCell"/>
</dbReference>
<evidence type="ECO:0000256" key="3">
    <source>
        <dbReference type="ARBA" id="ARBA00022452"/>
    </source>
</evidence>
<dbReference type="GO" id="GO:0044718">
    <property type="term" value="P:siderophore transmembrane transport"/>
    <property type="evidence" value="ECO:0007669"/>
    <property type="project" value="TreeGrafter"/>
</dbReference>
<keyword evidence="8" id="KW-0675">Receptor</keyword>
<dbReference type="Gene3D" id="2.170.130.10">
    <property type="entry name" value="TonB-dependent receptor, plug domain"/>
    <property type="match status" value="1"/>
</dbReference>
<sequence>MSIRLILLMSAVLSAPALAQEDTGDTTLLGVEFYPVATIAETEIRVVASGLPASDADDPYPVDVIGDRELRSVQGPDLTRALRRMPGVTITRNGSVGGFTGVRVRGAGAEQLLVLIDGVKVNDVSSPGGGFDFGNLMAEEVGKVELLRGSHSVVWGSDAIAGVMNLSTRTANGVAASAEYGGPRQVSTQALAGVDGRLVEASVSGGWVRSRGISSAAIGTERDGFEQWHVSGRARAFLADGLSAVASGRYADGSLDLDGFPPPTFFVFDDTNERQDTRERSGRAGLEYKGDRLMLSAGVVRSANDRDLVDEDTGPAPYYETTGRLTRAELFGRYRLAGRFENVRIDFGADREWSRFTADGAFSADRGSAHTASGHAMLTYDRNGGVILGVGARYDDHNRFGGEWTLGANGAVELADGLDLRASYGEGFKAPTLFQLLSDFGNPALSPERSKSYDVGLTYSDNAFSAALSLFRRDSRDLIDFVSCFGVTGGICTNRPFGTYDNVGRARAEGFEVELGAEPVRGLGFGAAYSYAKSRDRDAGTDLARRPRHALTLTGDWDTDPLHHRGLKLGADLRLVGDSFDDAGNFTRIDGHALVDLRASKVLFALDMRQQYDVELFGRVENLFDARYTEVAGYGTQGRAAYVGVRVGM</sequence>
<dbReference type="PANTHER" id="PTHR30069:SF29">
    <property type="entry name" value="HEMOGLOBIN AND HEMOGLOBIN-HAPTOGLOBIN-BINDING PROTEIN 1-RELATED"/>
    <property type="match status" value="1"/>
</dbReference>
<evidence type="ECO:0000256" key="9">
    <source>
        <dbReference type="ARBA" id="ARBA00023237"/>
    </source>
</evidence>
<evidence type="ECO:0000259" key="13">
    <source>
        <dbReference type="Pfam" id="PF00593"/>
    </source>
</evidence>
<evidence type="ECO:0000256" key="12">
    <source>
        <dbReference type="SAM" id="SignalP"/>
    </source>
</evidence>
<evidence type="ECO:0000256" key="11">
    <source>
        <dbReference type="RuleBase" id="RU003357"/>
    </source>
</evidence>
<evidence type="ECO:0000313" key="16">
    <source>
        <dbReference type="Proteomes" id="UP000092932"/>
    </source>
</evidence>
<dbReference type="EMBL" id="CP016591">
    <property type="protein sequence ID" value="ANY19839.1"/>
    <property type="molecule type" value="Genomic_DNA"/>
</dbReference>
<evidence type="ECO:0000256" key="1">
    <source>
        <dbReference type="ARBA" id="ARBA00004571"/>
    </source>
</evidence>
<keyword evidence="6 11" id="KW-0798">TonB box</keyword>
<dbReference type="Proteomes" id="UP000092932">
    <property type="component" value="Chromosome"/>
</dbReference>
<evidence type="ECO:0000256" key="5">
    <source>
        <dbReference type="ARBA" id="ARBA00022729"/>
    </source>
</evidence>
<dbReference type="Pfam" id="PF00593">
    <property type="entry name" value="TonB_dep_Rec_b-barrel"/>
    <property type="match status" value="1"/>
</dbReference>
<feature type="domain" description="TonB-dependent receptor-like beta-barrel" evidence="13">
    <location>
        <begin position="256"/>
        <end position="623"/>
    </location>
</feature>
<evidence type="ECO:0000256" key="10">
    <source>
        <dbReference type="PROSITE-ProRule" id="PRU01360"/>
    </source>
</evidence>
<feature type="signal peptide" evidence="12">
    <location>
        <begin position="1"/>
        <end position="19"/>
    </location>
</feature>
<dbReference type="SUPFAM" id="SSF56935">
    <property type="entry name" value="Porins"/>
    <property type="match status" value="1"/>
</dbReference>
<evidence type="ECO:0000256" key="4">
    <source>
        <dbReference type="ARBA" id="ARBA00022692"/>
    </source>
</evidence>
<dbReference type="PROSITE" id="PS52016">
    <property type="entry name" value="TONB_DEPENDENT_REC_3"/>
    <property type="match status" value="1"/>
</dbReference>
<keyword evidence="16" id="KW-1185">Reference proteome</keyword>
<dbReference type="InterPro" id="IPR036942">
    <property type="entry name" value="Beta-barrel_TonB_sf"/>
</dbReference>
<keyword evidence="2 10" id="KW-0813">Transport</keyword>
<comment type="similarity">
    <text evidence="10 11">Belongs to the TonB-dependent receptor family.</text>
</comment>
<proteinExistence type="inferred from homology"/>
<reference evidence="15 16" key="1">
    <citation type="submission" date="2016-07" db="EMBL/GenBank/DDBJ databases">
        <title>Complete genome sequence of Altererythrobacter dongtanensis KCTC 22672, a type strain with esterase isolated from tidal flat.</title>
        <authorList>
            <person name="Cheng H."/>
            <person name="Wu Y.-H."/>
            <person name="Zhou P."/>
            <person name="Huo Y.-Y."/>
            <person name="Wang C.-S."/>
            <person name="Xu X.-W."/>
        </authorList>
    </citation>
    <scope>NUCLEOTIDE SEQUENCE [LARGE SCALE GENOMIC DNA]</scope>
    <source>
        <strain evidence="15 16">KCTC 22672</strain>
    </source>
</reference>
<dbReference type="InterPro" id="IPR000531">
    <property type="entry name" value="Beta-barrel_TonB"/>
</dbReference>
<evidence type="ECO:0000259" key="14">
    <source>
        <dbReference type="Pfam" id="PF07715"/>
    </source>
</evidence>
<dbReference type="Gene3D" id="2.40.170.20">
    <property type="entry name" value="TonB-dependent receptor, beta-barrel domain"/>
    <property type="match status" value="1"/>
</dbReference>
<dbReference type="InterPro" id="IPR039426">
    <property type="entry name" value="TonB-dep_rcpt-like"/>
</dbReference>
<dbReference type="KEGG" id="ado:A6F68_01322"/>
<comment type="subcellular location">
    <subcellularLocation>
        <location evidence="1 10">Cell outer membrane</location>
        <topology evidence="1 10">Multi-pass membrane protein</topology>
    </subcellularLocation>
</comment>
<keyword evidence="9 10" id="KW-0998">Cell outer membrane</keyword>
<keyword evidence="4 10" id="KW-0812">Transmembrane</keyword>
<protein>
    <submittedName>
        <fullName evidence="15">Vitamin B12 transporter BtuB</fullName>
    </submittedName>
</protein>
<evidence type="ECO:0000256" key="7">
    <source>
        <dbReference type="ARBA" id="ARBA00023136"/>
    </source>
</evidence>
<dbReference type="PANTHER" id="PTHR30069">
    <property type="entry name" value="TONB-DEPENDENT OUTER MEMBRANE RECEPTOR"/>
    <property type="match status" value="1"/>
</dbReference>
<keyword evidence="5 12" id="KW-0732">Signal</keyword>
<keyword evidence="7 10" id="KW-0472">Membrane</keyword>
<dbReference type="CDD" id="cd01347">
    <property type="entry name" value="ligand_gated_channel"/>
    <property type="match status" value="1"/>
</dbReference>
<dbReference type="GO" id="GO:0015344">
    <property type="term" value="F:siderophore uptake transmembrane transporter activity"/>
    <property type="evidence" value="ECO:0007669"/>
    <property type="project" value="TreeGrafter"/>
</dbReference>
<feature type="chain" id="PRO_5008534094" evidence="12">
    <location>
        <begin position="20"/>
        <end position="649"/>
    </location>
</feature>
<evidence type="ECO:0000256" key="8">
    <source>
        <dbReference type="ARBA" id="ARBA00023170"/>
    </source>
</evidence>
<dbReference type="Pfam" id="PF07715">
    <property type="entry name" value="Plug"/>
    <property type="match status" value="1"/>
</dbReference>
<accession>A0A1B2ACF7</accession>
<dbReference type="InterPro" id="IPR012910">
    <property type="entry name" value="Plug_dom"/>
</dbReference>
<dbReference type="InterPro" id="IPR037066">
    <property type="entry name" value="Plug_dom_sf"/>
</dbReference>
<feature type="domain" description="TonB-dependent receptor plug" evidence="14">
    <location>
        <begin position="57"/>
        <end position="163"/>
    </location>
</feature>
<evidence type="ECO:0000256" key="2">
    <source>
        <dbReference type="ARBA" id="ARBA00022448"/>
    </source>
</evidence>
<evidence type="ECO:0000256" key="6">
    <source>
        <dbReference type="ARBA" id="ARBA00023077"/>
    </source>
</evidence>
<dbReference type="STRING" id="692370.A6F68_01322"/>
<gene>
    <name evidence="15" type="primary">btuB_3</name>
    <name evidence="15" type="ORF">A6F68_01322</name>
</gene>